<dbReference type="AlphaFoldDB" id="B5Y734"/>
<reference evidence="1 2" key="2">
    <citation type="journal article" date="2014" name="Genome Announc.">
        <title>Complete Genome Sequence of Coprothermobacter proteolyticus DSM 5265.</title>
        <authorList>
            <person name="Alexiev A."/>
            <person name="Coil D.A."/>
            <person name="Badger J.H."/>
            <person name="Enticknap J."/>
            <person name="Ward N."/>
            <person name="Robb F.T."/>
            <person name="Eisen J.A."/>
        </authorList>
    </citation>
    <scope>NUCLEOTIDE SEQUENCE [LARGE SCALE GENOMIC DNA]</scope>
    <source>
        <strain evidence="2">ATCC 35245 / DSM 5265 / OCM 4 / BT</strain>
    </source>
</reference>
<dbReference type="eggNOG" id="ENOG5032Y6H">
    <property type="taxonomic scope" value="Bacteria"/>
</dbReference>
<proteinExistence type="predicted"/>
<gene>
    <name evidence="1" type="ordered locus">COPRO5265_0212</name>
</gene>
<keyword evidence="2" id="KW-1185">Reference proteome</keyword>
<dbReference type="KEGG" id="cpo:COPRO5265_0212"/>
<evidence type="ECO:0000313" key="2">
    <source>
        <dbReference type="Proteomes" id="UP000001732"/>
    </source>
</evidence>
<dbReference type="RefSeq" id="WP_012544186.1">
    <property type="nucleotide sequence ID" value="NC_011295.1"/>
</dbReference>
<name>B5Y734_COPPD</name>
<protein>
    <submittedName>
        <fullName evidence="1">GrdX protein</fullName>
    </submittedName>
</protein>
<accession>B5Y734</accession>
<dbReference type="NCBIfam" id="NF038093">
    <property type="entry name" value="GrdX"/>
    <property type="match status" value="1"/>
</dbReference>
<dbReference type="InterPro" id="IPR047735">
    <property type="entry name" value="GrdX-like"/>
</dbReference>
<sequence length="116" mass="13217">MVVTNNKKVLETYPNQVQFIEGSVLDVFLQCEQLLKEGYDLVTHPLSGNLQVSKTPFKSVVLERSNENVQPKSLELIRLCIEKVKEGQPISYPDAVLEDFAFLDLELIKEPLEELL</sequence>
<organism evidence="1 2">
    <name type="scientific">Coprothermobacter proteolyticus (strain ATCC 35245 / DSM 5265 / OCM 4 / BT)</name>
    <dbReference type="NCBI Taxonomy" id="309798"/>
    <lineage>
        <taxon>Bacteria</taxon>
        <taxon>Pseudomonadati</taxon>
        <taxon>Coprothermobacterota</taxon>
        <taxon>Coprothermobacteria</taxon>
        <taxon>Coprothermobacterales</taxon>
        <taxon>Coprothermobacteraceae</taxon>
        <taxon>Coprothermobacter</taxon>
    </lineage>
</organism>
<dbReference type="STRING" id="309798.COPRO5265_0212"/>
<dbReference type="Proteomes" id="UP000001732">
    <property type="component" value="Chromosome"/>
</dbReference>
<dbReference type="HOGENOM" id="CLU_132073_0_0_9"/>
<dbReference type="OrthoDB" id="9815289at2"/>
<dbReference type="EMBL" id="CP001145">
    <property type="protein sequence ID" value="ACI17534.1"/>
    <property type="molecule type" value="Genomic_DNA"/>
</dbReference>
<reference evidence="2" key="1">
    <citation type="submission" date="2008-08" db="EMBL/GenBank/DDBJ databases">
        <title>The complete genome sequence of Coprothermobacter proteolyticus strain ATCC 5245 / DSM 5265 / BT.</title>
        <authorList>
            <person name="Dodson R.J."/>
            <person name="Durkin A.S."/>
            <person name="Wu M."/>
            <person name="Eisen J."/>
            <person name="Sutton G."/>
        </authorList>
    </citation>
    <scope>NUCLEOTIDE SEQUENCE [LARGE SCALE GENOMIC DNA]</scope>
    <source>
        <strain evidence="2">ATCC 35245 / DSM 5265 / OCM 4 / BT</strain>
    </source>
</reference>
<evidence type="ECO:0000313" key="1">
    <source>
        <dbReference type="EMBL" id="ACI17534.1"/>
    </source>
</evidence>